<dbReference type="GO" id="GO:0016301">
    <property type="term" value="F:kinase activity"/>
    <property type="evidence" value="ECO:0007669"/>
    <property type="project" value="UniProtKB-KW"/>
</dbReference>
<keyword evidence="4" id="KW-0808">Transferase</keyword>
<evidence type="ECO:0000313" key="14">
    <source>
        <dbReference type="Proteomes" id="UP000658720"/>
    </source>
</evidence>
<dbReference type="Pfam" id="PF01627">
    <property type="entry name" value="Hpt"/>
    <property type="match status" value="1"/>
</dbReference>
<dbReference type="Gene3D" id="1.20.120.160">
    <property type="entry name" value="HPT domain"/>
    <property type="match status" value="1"/>
</dbReference>
<dbReference type="SMART" id="SM01231">
    <property type="entry name" value="H-kinase_dim"/>
    <property type="match status" value="1"/>
</dbReference>
<dbReference type="InterPro" id="IPR036641">
    <property type="entry name" value="HPT_dom_sf"/>
</dbReference>
<dbReference type="SUPFAM" id="SSF55874">
    <property type="entry name" value="ATPase domain of HSP90 chaperone/DNA topoisomerase II/histidine kinase"/>
    <property type="match status" value="1"/>
</dbReference>
<evidence type="ECO:0000256" key="5">
    <source>
        <dbReference type="ARBA" id="ARBA00022777"/>
    </source>
</evidence>
<evidence type="ECO:0000256" key="2">
    <source>
        <dbReference type="ARBA" id="ARBA00012438"/>
    </source>
</evidence>
<keyword evidence="6" id="KW-0902">Two-component regulatory system</keyword>
<evidence type="ECO:0000256" key="1">
    <source>
        <dbReference type="ARBA" id="ARBA00000085"/>
    </source>
</evidence>
<dbReference type="Pfam" id="PF01584">
    <property type="entry name" value="CheW"/>
    <property type="match status" value="1"/>
</dbReference>
<feature type="modified residue" description="Phosphohistidine" evidence="7">
    <location>
        <position position="62"/>
    </location>
</feature>
<feature type="coiled-coil region" evidence="9">
    <location>
        <begin position="415"/>
        <end position="442"/>
    </location>
</feature>
<evidence type="ECO:0000256" key="4">
    <source>
        <dbReference type="ARBA" id="ARBA00022679"/>
    </source>
</evidence>
<evidence type="ECO:0000259" key="10">
    <source>
        <dbReference type="PROSITE" id="PS50109"/>
    </source>
</evidence>
<dbReference type="Proteomes" id="UP000658720">
    <property type="component" value="Unassembled WGS sequence"/>
</dbReference>
<reference evidence="13 14" key="1">
    <citation type="submission" date="2020-10" db="EMBL/GenBank/DDBJ databases">
        <authorList>
            <person name="Castelo-Branco R."/>
            <person name="Eusebio N."/>
            <person name="Adriana R."/>
            <person name="Vieira A."/>
            <person name="Brugerolle De Fraissinette N."/>
            <person name="Rezende De Castro R."/>
            <person name="Schneider M.P."/>
            <person name="Vasconcelos V."/>
            <person name="Leao P.N."/>
        </authorList>
    </citation>
    <scope>NUCLEOTIDE SEQUENCE [LARGE SCALE GENOMIC DNA]</scope>
    <source>
        <strain evidence="13 14">LEGE 00031</strain>
    </source>
</reference>
<dbReference type="InterPro" id="IPR002545">
    <property type="entry name" value="CheW-lke_dom"/>
</dbReference>
<sequence length="922" mass="101156">MFDAATLAAITAEARQAFLEEDAPECLEQLTVGFQSLEQVLNSAGDAQQRQKLIQDMGRAAHSLKGGAGMSALTPLQTLCHRLEDLFEALEQGRVEDTSVAVGLIGMTIEETQAMVELANSGQLLDTDEPPELALALGEFLATCQPQPAQGETVSGNVSQFVRTSLSVELEACLDRVERRLERGGTAGELRESFSLLLEECTLLGQALSCEWLEETAKEFRAQLAEPSLDLPSFIPPAIATLRSLRAQFLAGELTPPADPPPVAVVEAPVPVTMAQTEPVPVTVTASAPLPVKSPVAVRPTTSRQTLRIPLDRLNKLSNTVSELLINQERLLEYDKQLRQASRNLKKRGQQLIPMREQVESLYDELSFSDQTKVIPGNGGEPSEGQSSLGIAGLVDFDALEMDSYTAVHGILQRFQELMVQVQEIQEDVDLVERDLQETLIQMSQSLHQLDSELTQSRLVPFRGLAQSFAQPLEKLGDRHKKPIQFAVEGETTLVEVAILDQLRTPLTHLIRNAFDHGLEFVPERQAQGKPPQGTITLSASTANNQVLITVADDGRGIDPEKIARKAVELGWLTEAQSGSMAEARILDFLFQPGFSTAAEVSNLSGRGLGLDIVKQMIEALRGTLTVETKLGQGSRFLIRIPLSLNIVPLLLVRYQQRLLAFPSESVLRILPLDDYPVKNGRVEWQSQIMEARPLDEVLPQIYPQGFSPSPGLPHKVGLMVNLGDRPALLTVEQIVDERPLVVKALDAITPIPSYVAGCTVLGTGDVVPVLIPNNFAVLWRMEPTLTQAPSVLGTGQTTILVIDDSVTVRRTLQRVLGGTFRLIQCRDGKEAWDLLNRQNQGIDLALCDIEMPNMDGFSLLQLVRAHRVWHSLTVIMLTSRENPLHRSRAQALGASGYLTKPFQPNQLLDTIDQFLAETARN</sequence>
<feature type="domain" description="HPt" evidence="12">
    <location>
        <begin position="19"/>
        <end position="122"/>
    </location>
</feature>
<dbReference type="EMBL" id="JADEVV010000004">
    <property type="protein sequence ID" value="MBE9252672.1"/>
    <property type="molecule type" value="Genomic_DNA"/>
</dbReference>
<dbReference type="Gene3D" id="3.40.50.2300">
    <property type="match status" value="1"/>
</dbReference>
<feature type="modified residue" description="4-aspartylphosphate" evidence="8">
    <location>
        <position position="849"/>
    </location>
</feature>
<dbReference type="PROSITE" id="PS50110">
    <property type="entry name" value="RESPONSE_REGULATORY"/>
    <property type="match status" value="1"/>
</dbReference>
<dbReference type="InterPro" id="IPR001789">
    <property type="entry name" value="Sig_transdc_resp-reg_receiver"/>
</dbReference>
<dbReference type="SUPFAM" id="SSF50341">
    <property type="entry name" value="CheW-like"/>
    <property type="match status" value="1"/>
</dbReference>
<dbReference type="SMART" id="SM00260">
    <property type="entry name" value="CheW"/>
    <property type="match status" value="1"/>
</dbReference>
<dbReference type="EC" id="2.7.13.3" evidence="2"/>
<feature type="domain" description="Histidine kinase" evidence="10">
    <location>
        <begin position="406"/>
        <end position="645"/>
    </location>
</feature>
<dbReference type="InterPro" id="IPR036890">
    <property type="entry name" value="HATPase_C_sf"/>
</dbReference>
<comment type="catalytic activity">
    <reaction evidence="1">
        <text>ATP + protein L-histidine = ADP + protein N-phospho-L-histidine.</text>
        <dbReference type="EC" id="2.7.13.3"/>
    </reaction>
</comment>
<gene>
    <name evidence="13" type="ORF">IQ217_02150</name>
</gene>
<dbReference type="InterPro" id="IPR003594">
    <property type="entry name" value="HATPase_dom"/>
</dbReference>
<dbReference type="InterPro" id="IPR005467">
    <property type="entry name" value="His_kinase_dom"/>
</dbReference>
<dbReference type="SMART" id="SM00387">
    <property type="entry name" value="HATPase_c"/>
    <property type="match status" value="1"/>
</dbReference>
<dbReference type="CDD" id="cd00088">
    <property type="entry name" value="HPT"/>
    <property type="match status" value="1"/>
</dbReference>
<dbReference type="CDD" id="cd16916">
    <property type="entry name" value="HATPase_CheA-like"/>
    <property type="match status" value="1"/>
</dbReference>
<dbReference type="SUPFAM" id="SSF47226">
    <property type="entry name" value="Histidine-containing phosphotransfer domain, HPT domain"/>
    <property type="match status" value="1"/>
</dbReference>
<dbReference type="PRINTS" id="PR00344">
    <property type="entry name" value="BCTRLSENSOR"/>
</dbReference>
<keyword evidence="5 13" id="KW-0418">Kinase</keyword>
<dbReference type="Pfam" id="PF02518">
    <property type="entry name" value="HATPase_c"/>
    <property type="match status" value="1"/>
</dbReference>
<dbReference type="InterPro" id="IPR051315">
    <property type="entry name" value="Bact_Chemotaxis_CheA"/>
</dbReference>
<dbReference type="InterPro" id="IPR008207">
    <property type="entry name" value="Sig_transdc_His_kin_Hpt_dom"/>
</dbReference>
<dbReference type="SUPFAM" id="SSF52172">
    <property type="entry name" value="CheY-like"/>
    <property type="match status" value="1"/>
</dbReference>
<evidence type="ECO:0000313" key="13">
    <source>
        <dbReference type="EMBL" id="MBE9252672.1"/>
    </source>
</evidence>
<keyword evidence="9" id="KW-0175">Coiled coil</keyword>
<dbReference type="SMART" id="SM00073">
    <property type="entry name" value="HPT"/>
    <property type="match status" value="1"/>
</dbReference>
<evidence type="ECO:0000256" key="8">
    <source>
        <dbReference type="PROSITE-ProRule" id="PRU00169"/>
    </source>
</evidence>
<dbReference type="Pfam" id="PF02895">
    <property type="entry name" value="H-kinase_dim"/>
    <property type="match status" value="1"/>
</dbReference>
<dbReference type="RefSeq" id="WP_194018740.1">
    <property type="nucleotide sequence ID" value="NZ_JADEVV010000004.1"/>
</dbReference>
<dbReference type="Gene3D" id="2.30.30.40">
    <property type="entry name" value="SH3 Domains"/>
    <property type="match status" value="1"/>
</dbReference>
<evidence type="ECO:0000259" key="12">
    <source>
        <dbReference type="PROSITE" id="PS50894"/>
    </source>
</evidence>
<dbReference type="SMART" id="SM00448">
    <property type="entry name" value="REC"/>
    <property type="match status" value="1"/>
</dbReference>
<dbReference type="Pfam" id="PF00072">
    <property type="entry name" value="Response_reg"/>
    <property type="match status" value="1"/>
</dbReference>
<keyword evidence="14" id="KW-1185">Reference proteome</keyword>
<dbReference type="PROSITE" id="PS50894">
    <property type="entry name" value="HPT"/>
    <property type="match status" value="1"/>
</dbReference>
<dbReference type="InterPro" id="IPR004105">
    <property type="entry name" value="CheA-like_dim"/>
</dbReference>
<dbReference type="PANTHER" id="PTHR43395">
    <property type="entry name" value="SENSOR HISTIDINE KINASE CHEA"/>
    <property type="match status" value="1"/>
</dbReference>
<dbReference type="InterPro" id="IPR036061">
    <property type="entry name" value="CheW-like_dom_sf"/>
</dbReference>
<protein>
    <recommendedName>
        <fullName evidence="2">histidine kinase</fullName>
        <ecNumber evidence="2">2.7.13.3</ecNumber>
    </recommendedName>
</protein>
<evidence type="ECO:0000259" key="11">
    <source>
        <dbReference type="PROSITE" id="PS50110"/>
    </source>
</evidence>
<accession>A0ABR9VMV7</accession>
<evidence type="ECO:0000256" key="9">
    <source>
        <dbReference type="SAM" id="Coils"/>
    </source>
</evidence>
<dbReference type="PANTHER" id="PTHR43395:SF1">
    <property type="entry name" value="CHEMOTAXIS PROTEIN CHEA"/>
    <property type="match status" value="1"/>
</dbReference>
<evidence type="ECO:0000256" key="6">
    <source>
        <dbReference type="ARBA" id="ARBA00023012"/>
    </source>
</evidence>
<organism evidence="13 14">
    <name type="scientific">Synechocystis salina LEGE 00031</name>
    <dbReference type="NCBI Taxonomy" id="1828736"/>
    <lineage>
        <taxon>Bacteria</taxon>
        <taxon>Bacillati</taxon>
        <taxon>Cyanobacteriota</taxon>
        <taxon>Cyanophyceae</taxon>
        <taxon>Synechococcales</taxon>
        <taxon>Merismopediaceae</taxon>
        <taxon>Synechocystis</taxon>
    </lineage>
</organism>
<keyword evidence="3 8" id="KW-0597">Phosphoprotein</keyword>
<comment type="caution">
    <text evidence="13">The sequence shown here is derived from an EMBL/GenBank/DDBJ whole genome shotgun (WGS) entry which is preliminary data.</text>
</comment>
<dbReference type="InterPro" id="IPR004358">
    <property type="entry name" value="Sig_transdc_His_kin-like_C"/>
</dbReference>
<dbReference type="InterPro" id="IPR011006">
    <property type="entry name" value="CheY-like_superfamily"/>
</dbReference>
<proteinExistence type="predicted"/>
<dbReference type="PROSITE" id="PS50109">
    <property type="entry name" value="HIS_KIN"/>
    <property type="match status" value="1"/>
</dbReference>
<evidence type="ECO:0000256" key="3">
    <source>
        <dbReference type="ARBA" id="ARBA00022553"/>
    </source>
</evidence>
<name>A0ABR9VMV7_9SYNC</name>
<feature type="domain" description="Response regulatory" evidence="11">
    <location>
        <begin position="799"/>
        <end position="916"/>
    </location>
</feature>
<dbReference type="Gene3D" id="3.30.565.10">
    <property type="entry name" value="Histidine kinase-like ATPase, C-terminal domain"/>
    <property type="match status" value="1"/>
</dbReference>
<evidence type="ECO:0000256" key="7">
    <source>
        <dbReference type="PROSITE-ProRule" id="PRU00110"/>
    </source>
</evidence>